<dbReference type="EMBL" id="JAYMYS010000003">
    <property type="protein sequence ID" value="KAK7399394.1"/>
    <property type="molecule type" value="Genomic_DNA"/>
</dbReference>
<evidence type="ECO:0000313" key="3">
    <source>
        <dbReference type="Proteomes" id="UP001386955"/>
    </source>
</evidence>
<sequence>MMWAEIMPKWIWPMNLAFFVGQPHVVVNPNECRSRLKSKKLQGVVNNKCYTLSAYDVGQVDGSFQVGLDLSSQIGYDSHPWKKEGKCRPFKQKHTFCCRFLRLLVQWKKWSFMVLVEGAISTHDVLGTMEARFAYKVVGTVIAKLVHGVAGTVALVGCSLPSFALLEVAYLNCLQFNMHIQ</sequence>
<proteinExistence type="predicted"/>
<evidence type="ECO:0000256" key="1">
    <source>
        <dbReference type="SAM" id="SignalP"/>
    </source>
</evidence>
<protein>
    <submittedName>
        <fullName evidence="2">Uncharacterized protein</fullName>
    </submittedName>
</protein>
<comment type="caution">
    <text evidence="2">The sequence shown here is derived from an EMBL/GenBank/DDBJ whole genome shotgun (WGS) entry which is preliminary data.</text>
</comment>
<keyword evidence="1" id="KW-0732">Signal</keyword>
<evidence type="ECO:0000313" key="2">
    <source>
        <dbReference type="EMBL" id="KAK7399394.1"/>
    </source>
</evidence>
<feature type="signal peptide" evidence="1">
    <location>
        <begin position="1"/>
        <end position="17"/>
    </location>
</feature>
<dbReference type="AlphaFoldDB" id="A0AAN9SRJ6"/>
<organism evidence="2 3">
    <name type="scientific">Psophocarpus tetragonolobus</name>
    <name type="common">Winged bean</name>
    <name type="synonym">Dolichos tetragonolobus</name>
    <dbReference type="NCBI Taxonomy" id="3891"/>
    <lineage>
        <taxon>Eukaryota</taxon>
        <taxon>Viridiplantae</taxon>
        <taxon>Streptophyta</taxon>
        <taxon>Embryophyta</taxon>
        <taxon>Tracheophyta</taxon>
        <taxon>Spermatophyta</taxon>
        <taxon>Magnoliopsida</taxon>
        <taxon>eudicotyledons</taxon>
        <taxon>Gunneridae</taxon>
        <taxon>Pentapetalae</taxon>
        <taxon>rosids</taxon>
        <taxon>fabids</taxon>
        <taxon>Fabales</taxon>
        <taxon>Fabaceae</taxon>
        <taxon>Papilionoideae</taxon>
        <taxon>50 kb inversion clade</taxon>
        <taxon>NPAAA clade</taxon>
        <taxon>indigoferoid/millettioid clade</taxon>
        <taxon>Phaseoleae</taxon>
        <taxon>Psophocarpus</taxon>
    </lineage>
</organism>
<gene>
    <name evidence="2" type="ORF">VNO78_10576</name>
</gene>
<accession>A0AAN9SRJ6</accession>
<keyword evidence="3" id="KW-1185">Reference proteome</keyword>
<reference evidence="2 3" key="1">
    <citation type="submission" date="2024-01" db="EMBL/GenBank/DDBJ databases">
        <title>The genomes of 5 underutilized Papilionoideae crops provide insights into root nodulation and disease resistanc.</title>
        <authorList>
            <person name="Jiang F."/>
        </authorList>
    </citation>
    <scope>NUCLEOTIDE SEQUENCE [LARGE SCALE GENOMIC DNA]</scope>
    <source>
        <strain evidence="2">DUOXIRENSHENG_FW03</strain>
        <tissue evidence="2">Leaves</tissue>
    </source>
</reference>
<name>A0AAN9SRJ6_PSOTE</name>
<feature type="chain" id="PRO_5042844918" evidence="1">
    <location>
        <begin position="18"/>
        <end position="181"/>
    </location>
</feature>
<dbReference type="Proteomes" id="UP001386955">
    <property type="component" value="Unassembled WGS sequence"/>
</dbReference>